<dbReference type="STRING" id="1380566.A0A179FM46"/>
<dbReference type="PANTHER" id="PTHR43439:SF2">
    <property type="entry name" value="ENZYME, PUTATIVE (JCVI)-RELATED"/>
    <property type="match status" value="1"/>
</dbReference>
<dbReference type="InterPro" id="IPR051414">
    <property type="entry name" value="Adenylate-forming_Reductase"/>
</dbReference>
<reference evidence="5 6" key="1">
    <citation type="journal article" date="2016" name="PLoS Pathog.">
        <title>Biosynthesis of antibiotic leucinostatins in bio-control fungus Purpureocillium lilacinum and their inhibition on phytophthora revealed by genome mining.</title>
        <authorList>
            <person name="Wang G."/>
            <person name="Liu Z."/>
            <person name="Lin R."/>
            <person name="Li E."/>
            <person name="Mao Z."/>
            <person name="Ling J."/>
            <person name="Yang Y."/>
            <person name="Yin W.B."/>
            <person name="Xie B."/>
        </authorList>
    </citation>
    <scope>NUCLEOTIDE SEQUENCE [LARGE SCALE GENOMIC DNA]</scope>
    <source>
        <strain evidence="5">170</strain>
    </source>
</reference>
<accession>A0A179FM46</accession>
<gene>
    <name evidence="5" type="ORF">VFPPC_07685</name>
</gene>
<dbReference type="Proteomes" id="UP000078397">
    <property type="component" value="Unassembled WGS sequence"/>
</dbReference>
<organism evidence="5 6">
    <name type="scientific">Pochonia chlamydosporia 170</name>
    <dbReference type="NCBI Taxonomy" id="1380566"/>
    <lineage>
        <taxon>Eukaryota</taxon>
        <taxon>Fungi</taxon>
        <taxon>Dikarya</taxon>
        <taxon>Ascomycota</taxon>
        <taxon>Pezizomycotina</taxon>
        <taxon>Sordariomycetes</taxon>
        <taxon>Hypocreomycetidae</taxon>
        <taxon>Hypocreales</taxon>
        <taxon>Clavicipitaceae</taxon>
        <taxon>Pochonia</taxon>
    </lineage>
</organism>
<keyword evidence="3" id="KW-0521">NADP</keyword>
<dbReference type="SUPFAM" id="SSF56801">
    <property type="entry name" value="Acetyl-CoA synthetase-like"/>
    <property type="match status" value="1"/>
</dbReference>
<dbReference type="Pfam" id="PF00501">
    <property type="entry name" value="AMP-binding"/>
    <property type="match status" value="1"/>
</dbReference>
<proteinExistence type="predicted"/>
<evidence type="ECO:0000256" key="3">
    <source>
        <dbReference type="ARBA" id="ARBA00022857"/>
    </source>
</evidence>
<dbReference type="PANTHER" id="PTHR43439">
    <property type="entry name" value="PHENYLACETATE-COENZYME A LIGASE"/>
    <property type="match status" value="1"/>
</dbReference>
<dbReference type="EMBL" id="LSBJ02000004">
    <property type="protein sequence ID" value="OAQ66079.1"/>
    <property type="molecule type" value="Genomic_DNA"/>
</dbReference>
<evidence type="ECO:0000313" key="5">
    <source>
        <dbReference type="EMBL" id="OAQ66079.1"/>
    </source>
</evidence>
<evidence type="ECO:0000313" key="6">
    <source>
        <dbReference type="Proteomes" id="UP000078397"/>
    </source>
</evidence>
<name>A0A179FM46_METCM</name>
<dbReference type="Gene3D" id="3.40.50.12780">
    <property type="entry name" value="N-terminal domain of ligase-like"/>
    <property type="match status" value="1"/>
</dbReference>
<dbReference type="Pfam" id="PF23562">
    <property type="entry name" value="AMP-binding_C_3"/>
    <property type="match status" value="1"/>
</dbReference>
<evidence type="ECO:0000256" key="2">
    <source>
        <dbReference type="ARBA" id="ARBA00022553"/>
    </source>
</evidence>
<dbReference type="InterPro" id="IPR042099">
    <property type="entry name" value="ANL_N_sf"/>
</dbReference>
<dbReference type="KEGG" id="pchm:VFPPC_07685"/>
<keyword evidence="6" id="KW-1185">Reference proteome</keyword>
<feature type="domain" description="AMP-dependent synthetase/ligase" evidence="4">
    <location>
        <begin position="15"/>
        <end position="327"/>
    </location>
</feature>
<keyword evidence="1" id="KW-0596">Phosphopantetheine</keyword>
<dbReference type="RefSeq" id="XP_018143166.1">
    <property type="nucleotide sequence ID" value="XM_018286504.1"/>
</dbReference>
<protein>
    <submittedName>
        <fullName evidence="5">NRPS-like enzyme</fullName>
    </submittedName>
</protein>
<sequence>MVQAPRLLANVIDDKARTAPDSPYLLYAESTAQVREGIYKTITWKQFANAINRAAQWLDETIPRVGSGRQTIAYSGANDARYYILIAAAAKSGHGRITPEGLATILEEIQCTAWLYTHGVPSAVEKQQSVNRGSNPETTLFALSTLLAQQVCFNKIQMLVPRFLTFFTSGVPKPIYLRNGYLSVWDSWNTIMARHSRQITYRHMVNALTVNVCAPQWLAGLAFSLAASAYFGLTTVMLPPDMTAPFDPQLIMQICQNTGANSIASPPSLIEEFYNDERARSFLKNLDFITYVGAGLNHAVGDDLAKHTHLFPVIGSTERGACLSFEPEEASMWKTFDFVPEMGCRFERVQGDQYELHIDRTPQHKLFQCGFYSFPHLESIDTAELYSPVTTENGTRRWISCGRRDDLVKLSWLAKFHATHIEDNIAMHANVGGVFVGGEGREVPYIIIEPKNHGCIGDPEGFIDKIYQLAVESVNKRDDDEIRIPRETVMLADAALPFKRTAKMTLLRKEIERDYQYHIEELYQRRRMVRAA</sequence>
<evidence type="ECO:0000259" key="4">
    <source>
        <dbReference type="Pfam" id="PF00501"/>
    </source>
</evidence>
<dbReference type="AlphaFoldDB" id="A0A179FM46"/>
<evidence type="ECO:0000256" key="1">
    <source>
        <dbReference type="ARBA" id="ARBA00022450"/>
    </source>
</evidence>
<comment type="caution">
    <text evidence="5">The sequence shown here is derived from an EMBL/GenBank/DDBJ whole genome shotgun (WGS) entry which is preliminary data.</text>
</comment>
<dbReference type="OrthoDB" id="429813at2759"/>
<keyword evidence="2" id="KW-0597">Phosphoprotein</keyword>
<dbReference type="GeneID" id="28850498"/>
<dbReference type="InterPro" id="IPR000873">
    <property type="entry name" value="AMP-dep_synth/lig_dom"/>
</dbReference>